<reference evidence="2 3" key="1">
    <citation type="journal article" date="2023" name="Plants (Basel)">
        <title>Bridging the Gap: Combining Genomics and Transcriptomics Approaches to Understand Stylosanthes scabra, an Orphan Legume from the Brazilian Caatinga.</title>
        <authorList>
            <person name="Ferreira-Neto J.R.C."/>
            <person name="da Silva M.D."/>
            <person name="Binneck E."/>
            <person name="de Melo N.F."/>
            <person name="da Silva R.H."/>
            <person name="de Melo A.L.T.M."/>
            <person name="Pandolfi V."/>
            <person name="Bustamante F.O."/>
            <person name="Brasileiro-Vidal A.C."/>
            <person name="Benko-Iseppon A.M."/>
        </authorList>
    </citation>
    <scope>NUCLEOTIDE SEQUENCE [LARGE SCALE GENOMIC DNA]</scope>
    <source>
        <tissue evidence="2">Leaves</tissue>
    </source>
</reference>
<dbReference type="EMBL" id="JASCZI010151073">
    <property type="protein sequence ID" value="MED6168742.1"/>
    <property type="molecule type" value="Genomic_DNA"/>
</dbReference>
<keyword evidence="1" id="KW-0812">Transmembrane</keyword>
<sequence>MESCSVFVEATGVVALFLLTMSGQIRAGLMRSGWQWLRGHLDRISVFLHIVNLVSVEMSWVYQRVGPKCFLALGLSYGTAHFAFIDANSYSAIGLPPSDVGFGDGSSGTTLETETLIVEVRGKEK</sequence>
<name>A0ABU6V516_9FABA</name>
<keyword evidence="1" id="KW-0472">Membrane</keyword>
<evidence type="ECO:0000313" key="3">
    <source>
        <dbReference type="Proteomes" id="UP001341840"/>
    </source>
</evidence>
<keyword evidence="1" id="KW-1133">Transmembrane helix</keyword>
<feature type="transmembrane region" description="Helical" evidence="1">
    <location>
        <begin position="6"/>
        <end position="23"/>
    </location>
</feature>
<dbReference type="Proteomes" id="UP001341840">
    <property type="component" value="Unassembled WGS sequence"/>
</dbReference>
<proteinExistence type="predicted"/>
<comment type="caution">
    <text evidence="2">The sequence shown here is derived from an EMBL/GenBank/DDBJ whole genome shotgun (WGS) entry which is preliminary data.</text>
</comment>
<evidence type="ECO:0000256" key="1">
    <source>
        <dbReference type="SAM" id="Phobius"/>
    </source>
</evidence>
<organism evidence="2 3">
    <name type="scientific">Stylosanthes scabra</name>
    <dbReference type="NCBI Taxonomy" id="79078"/>
    <lineage>
        <taxon>Eukaryota</taxon>
        <taxon>Viridiplantae</taxon>
        <taxon>Streptophyta</taxon>
        <taxon>Embryophyta</taxon>
        <taxon>Tracheophyta</taxon>
        <taxon>Spermatophyta</taxon>
        <taxon>Magnoliopsida</taxon>
        <taxon>eudicotyledons</taxon>
        <taxon>Gunneridae</taxon>
        <taxon>Pentapetalae</taxon>
        <taxon>rosids</taxon>
        <taxon>fabids</taxon>
        <taxon>Fabales</taxon>
        <taxon>Fabaceae</taxon>
        <taxon>Papilionoideae</taxon>
        <taxon>50 kb inversion clade</taxon>
        <taxon>dalbergioids sensu lato</taxon>
        <taxon>Dalbergieae</taxon>
        <taxon>Pterocarpus clade</taxon>
        <taxon>Stylosanthes</taxon>
    </lineage>
</organism>
<accession>A0ABU6V516</accession>
<protein>
    <submittedName>
        <fullName evidence="2">Uncharacterized protein</fullName>
    </submittedName>
</protein>
<keyword evidence="3" id="KW-1185">Reference proteome</keyword>
<evidence type="ECO:0000313" key="2">
    <source>
        <dbReference type="EMBL" id="MED6168742.1"/>
    </source>
</evidence>
<gene>
    <name evidence="2" type="ORF">PIB30_014431</name>
</gene>